<organism evidence="5 6">
    <name type="scientific">candidate division CSSED10-310 bacterium</name>
    <dbReference type="NCBI Taxonomy" id="2855610"/>
    <lineage>
        <taxon>Bacteria</taxon>
        <taxon>Bacteria division CSSED10-310</taxon>
    </lineage>
</organism>
<keyword evidence="6" id="KW-1185">Reference proteome</keyword>
<sequence length="148" mass="17142">MDAFPMDGLARTFQQVESNLLVRIVFNHRLQRYFQAIRATRFFDYLCSTHMGGKILYKSGIRQDIFSHDDLLIENLTHNPQLCRQCGKCKAYCPMDRPLPEGIADQEGCLQCLYCYLVCPEQAISLQGQFGFFNEQIHQYGAHIKKIV</sequence>
<evidence type="ECO:0000256" key="3">
    <source>
        <dbReference type="ARBA" id="ARBA00023014"/>
    </source>
</evidence>
<proteinExistence type="predicted"/>
<evidence type="ECO:0000256" key="2">
    <source>
        <dbReference type="ARBA" id="ARBA00023004"/>
    </source>
</evidence>
<feature type="domain" description="4Fe-4S ferredoxin-type" evidence="4">
    <location>
        <begin position="98"/>
        <end position="129"/>
    </location>
</feature>
<dbReference type="SUPFAM" id="SSF54862">
    <property type="entry name" value="4Fe-4S ferredoxins"/>
    <property type="match status" value="1"/>
</dbReference>
<dbReference type="EMBL" id="JBHPBY010000186">
    <property type="protein sequence ID" value="MFC1851421.1"/>
    <property type="molecule type" value="Genomic_DNA"/>
</dbReference>
<dbReference type="InterPro" id="IPR017900">
    <property type="entry name" value="4Fe4S_Fe_S_CS"/>
</dbReference>
<evidence type="ECO:0000313" key="5">
    <source>
        <dbReference type="EMBL" id="MFC1851421.1"/>
    </source>
</evidence>
<keyword evidence="3" id="KW-0411">Iron-sulfur</keyword>
<protein>
    <recommendedName>
        <fullName evidence="4">4Fe-4S ferredoxin-type domain-containing protein</fullName>
    </recommendedName>
</protein>
<accession>A0ABV6YYZ6</accession>
<dbReference type="Proteomes" id="UP001594351">
    <property type="component" value="Unassembled WGS sequence"/>
</dbReference>
<dbReference type="PROSITE" id="PS00198">
    <property type="entry name" value="4FE4S_FER_1"/>
    <property type="match status" value="1"/>
</dbReference>
<feature type="domain" description="4Fe-4S ferredoxin-type" evidence="4">
    <location>
        <begin position="74"/>
        <end position="96"/>
    </location>
</feature>
<dbReference type="InterPro" id="IPR017896">
    <property type="entry name" value="4Fe4S_Fe-S-bd"/>
</dbReference>
<evidence type="ECO:0000259" key="4">
    <source>
        <dbReference type="PROSITE" id="PS51379"/>
    </source>
</evidence>
<evidence type="ECO:0000313" key="6">
    <source>
        <dbReference type="Proteomes" id="UP001594351"/>
    </source>
</evidence>
<name>A0ABV6YYZ6_UNCC1</name>
<gene>
    <name evidence="5" type="ORF">ACFL27_14585</name>
</gene>
<keyword evidence="2" id="KW-0408">Iron</keyword>
<comment type="caution">
    <text evidence="5">The sequence shown here is derived from an EMBL/GenBank/DDBJ whole genome shotgun (WGS) entry which is preliminary data.</text>
</comment>
<dbReference type="PROSITE" id="PS51379">
    <property type="entry name" value="4FE4S_FER_2"/>
    <property type="match status" value="2"/>
</dbReference>
<evidence type="ECO:0000256" key="1">
    <source>
        <dbReference type="ARBA" id="ARBA00022723"/>
    </source>
</evidence>
<reference evidence="5 6" key="1">
    <citation type="submission" date="2024-09" db="EMBL/GenBank/DDBJ databases">
        <title>Laminarin stimulates single cell rates of sulfate reduction while oxygen inhibits transcriptomic activity in coastal marine sediment.</title>
        <authorList>
            <person name="Lindsay M."/>
            <person name="Orcutt B."/>
            <person name="Emerson D."/>
            <person name="Stepanauskas R."/>
            <person name="D'Angelo T."/>
        </authorList>
    </citation>
    <scope>NUCLEOTIDE SEQUENCE [LARGE SCALE GENOMIC DNA]</scope>
    <source>
        <strain evidence="5">SAG AM-311-K15</strain>
    </source>
</reference>
<keyword evidence="1" id="KW-0479">Metal-binding</keyword>
<dbReference type="Gene3D" id="3.30.70.20">
    <property type="match status" value="1"/>
</dbReference>